<dbReference type="InterPro" id="IPR050572">
    <property type="entry name" value="Fe-S_Ferredoxin"/>
</dbReference>
<evidence type="ECO:0000313" key="9">
    <source>
        <dbReference type="EMBL" id="GGC22103.1"/>
    </source>
</evidence>
<evidence type="ECO:0000256" key="5">
    <source>
        <dbReference type="ARBA" id="ARBA00022982"/>
    </source>
</evidence>
<keyword evidence="10" id="KW-1185">Reference proteome</keyword>
<accession>A0ABQ1LFT3</accession>
<dbReference type="EMBL" id="BMFC01000022">
    <property type="protein sequence ID" value="GGC22103.1"/>
    <property type="molecule type" value="Genomic_DNA"/>
</dbReference>
<evidence type="ECO:0000256" key="7">
    <source>
        <dbReference type="ARBA" id="ARBA00023014"/>
    </source>
</evidence>
<keyword evidence="6" id="KW-0408">Iron</keyword>
<dbReference type="PROSITE" id="PS51379">
    <property type="entry name" value="4FE4S_FER_2"/>
    <property type="match status" value="3"/>
</dbReference>
<comment type="caution">
    <text evidence="9">The sequence shown here is derived from an EMBL/GenBank/DDBJ whole genome shotgun (WGS) entry which is preliminary data.</text>
</comment>
<feature type="domain" description="4Fe-4S ferredoxin-type" evidence="8">
    <location>
        <begin position="1"/>
        <end position="30"/>
    </location>
</feature>
<keyword evidence="2" id="KW-0004">4Fe-4S</keyword>
<evidence type="ECO:0000313" key="10">
    <source>
        <dbReference type="Proteomes" id="UP000645462"/>
    </source>
</evidence>
<keyword evidence="3" id="KW-0479">Metal-binding</keyword>
<evidence type="ECO:0000256" key="6">
    <source>
        <dbReference type="ARBA" id="ARBA00023004"/>
    </source>
</evidence>
<evidence type="ECO:0000256" key="2">
    <source>
        <dbReference type="ARBA" id="ARBA00022485"/>
    </source>
</evidence>
<keyword evidence="5" id="KW-0249">Electron transport</keyword>
<reference evidence="10" key="1">
    <citation type="journal article" date="2019" name="Int. J. Syst. Evol. Microbiol.">
        <title>The Global Catalogue of Microorganisms (GCM) 10K type strain sequencing project: providing services to taxonomists for standard genome sequencing and annotation.</title>
        <authorList>
            <consortium name="The Broad Institute Genomics Platform"/>
            <consortium name="The Broad Institute Genome Sequencing Center for Infectious Disease"/>
            <person name="Wu L."/>
            <person name="Ma J."/>
        </authorList>
    </citation>
    <scope>NUCLEOTIDE SEQUENCE [LARGE SCALE GENOMIC DNA]</scope>
    <source>
        <strain evidence="10">CGMCC 1.12478</strain>
    </source>
</reference>
<evidence type="ECO:0000256" key="4">
    <source>
        <dbReference type="ARBA" id="ARBA00022737"/>
    </source>
</evidence>
<proteinExistence type="predicted"/>
<evidence type="ECO:0000256" key="3">
    <source>
        <dbReference type="ARBA" id="ARBA00022723"/>
    </source>
</evidence>
<dbReference type="InterPro" id="IPR017896">
    <property type="entry name" value="4Fe4S_Fe-S-bd"/>
</dbReference>
<feature type="domain" description="4Fe-4S ferredoxin-type" evidence="8">
    <location>
        <begin position="71"/>
        <end position="100"/>
    </location>
</feature>
<protein>
    <recommendedName>
        <fullName evidence="8">4Fe-4S ferredoxin-type domain-containing protein</fullName>
    </recommendedName>
</protein>
<evidence type="ECO:0000259" key="8">
    <source>
        <dbReference type="PROSITE" id="PS51379"/>
    </source>
</evidence>
<keyword evidence="4" id="KW-0677">Repeat</keyword>
<dbReference type="PROSITE" id="PS00198">
    <property type="entry name" value="4FE4S_FER_1"/>
    <property type="match status" value="2"/>
</dbReference>
<dbReference type="Pfam" id="PF12838">
    <property type="entry name" value="Fer4_7"/>
    <property type="match status" value="1"/>
</dbReference>
<gene>
    <name evidence="9" type="ORF">GCM10011363_43370</name>
</gene>
<name>A0ABQ1LFT3_9RHOB</name>
<organism evidence="9 10">
    <name type="scientific">Marivita lacus</name>
    <dbReference type="NCBI Taxonomy" id="1323742"/>
    <lineage>
        <taxon>Bacteria</taxon>
        <taxon>Pseudomonadati</taxon>
        <taxon>Pseudomonadota</taxon>
        <taxon>Alphaproteobacteria</taxon>
        <taxon>Rhodobacterales</taxon>
        <taxon>Roseobacteraceae</taxon>
        <taxon>Marivita</taxon>
    </lineage>
</organism>
<keyword evidence="1" id="KW-0813">Transport</keyword>
<dbReference type="Pfam" id="PF00037">
    <property type="entry name" value="Fer4"/>
    <property type="match status" value="1"/>
</dbReference>
<sequence>MELLPDHGECTFCGACAEACPEPVFEASAGMAHVMEITTDCFVQAGIACMSCRDSCPNAAITMQPQIGAPFLPRLDAAACTGCGACAASCPADAIRAVEREVENA</sequence>
<keyword evidence="7" id="KW-0411">Iron-sulfur</keyword>
<dbReference type="Proteomes" id="UP000645462">
    <property type="component" value="Unassembled WGS sequence"/>
</dbReference>
<dbReference type="SUPFAM" id="SSF54862">
    <property type="entry name" value="4Fe-4S ferredoxins"/>
    <property type="match status" value="1"/>
</dbReference>
<dbReference type="Gene3D" id="3.30.70.20">
    <property type="match status" value="1"/>
</dbReference>
<feature type="domain" description="4Fe-4S ferredoxin-type" evidence="8">
    <location>
        <begin position="35"/>
        <end position="66"/>
    </location>
</feature>
<dbReference type="InterPro" id="IPR017900">
    <property type="entry name" value="4Fe4S_Fe_S_CS"/>
</dbReference>
<dbReference type="PANTHER" id="PTHR43687:SF6">
    <property type="entry name" value="L-ASPARTATE SEMIALDEHYDE SULFURTRANSFERASE IRON-SULFUR SUBUNIT"/>
    <property type="match status" value="1"/>
</dbReference>
<dbReference type="PANTHER" id="PTHR43687">
    <property type="entry name" value="ADENYLYLSULFATE REDUCTASE, BETA SUBUNIT"/>
    <property type="match status" value="1"/>
</dbReference>
<evidence type="ECO:0000256" key="1">
    <source>
        <dbReference type="ARBA" id="ARBA00022448"/>
    </source>
</evidence>